<organism evidence="11 12">
    <name type="scientific">Pelagibacterium lacus</name>
    <dbReference type="NCBI Taxonomy" id="2282655"/>
    <lineage>
        <taxon>Bacteria</taxon>
        <taxon>Pseudomonadati</taxon>
        <taxon>Pseudomonadota</taxon>
        <taxon>Alphaproteobacteria</taxon>
        <taxon>Hyphomicrobiales</taxon>
        <taxon>Devosiaceae</taxon>
        <taxon>Pelagibacterium</taxon>
    </lineage>
</organism>
<feature type="transmembrane region" description="Helical" evidence="8">
    <location>
        <begin position="250"/>
        <end position="273"/>
    </location>
</feature>
<evidence type="ECO:0000256" key="5">
    <source>
        <dbReference type="ARBA" id="ARBA00022989"/>
    </source>
</evidence>
<evidence type="ECO:0000256" key="2">
    <source>
        <dbReference type="ARBA" id="ARBA00005887"/>
    </source>
</evidence>
<protein>
    <submittedName>
        <fullName evidence="11">Ammonium transporter</fullName>
    </submittedName>
</protein>
<feature type="transmembrane region" description="Helical" evidence="8">
    <location>
        <begin position="335"/>
        <end position="357"/>
    </location>
</feature>
<feature type="signal peptide" evidence="9">
    <location>
        <begin position="1"/>
        <end position="25"/>
    </location>
</feature>
<comment type="caution">
    <text evidence="11">The sequence shown here is derived from an EMBL/GenBank/DDBJ whole genome shotgun (WGS) entry which is preliminary data.</text>
</comment>
<dbReference type="RefSeq" id="WP_114646207.1">
    <property type="nucleotide sequence ID" value="NZ_QQNH01000015.1"/>
</dbReference>
<evidence type="ECO:0000256" key="7">
    <source>
        <dbReference type="ARBA" id="ARBA00023177"/>
    </source>
</evidence>
<evidence type="ECO:0000256" key="3">
    <source>
        <dbReference type="ARBA" id="ARBA00022448"/>
    </source>
</evidence>
<comment type="subcellular location">
    <subcellularLocation>
        <location evidence="1">Membrane</location>
        <topology evidence="1">Multi-pass membrane protein</topology>
    </subcellularLocation>
</comment>
<feature type="transmembrane region" description="Helical" evidence="8">
    <location>
        <begin position="313"/>
        <end position="329"/>
    </location>
</feature>
<evidence type="ECO:0000256" key="8">
    <source>
        <dbReference type="SAM" id="Phobius"/>
    </source>
</evidence>
<feature type="transmembrane region" description="Helical" evidence="8">
    <location>
        <begin position="49"/>
        <end position="71"/>
    </location>
</feature>
<feature type="chain" id="PRO_5016688383" evidence="9">
    <location>
        <begin position="26"/>
        <end position="448"/>
    </location>
</feature>
<evidence type="ECO:0000256" key="6">
    <source>
        <dbReference type="ARBA" id="ARBA00023136"/>
    </source>
</evidence>
<proteinExistence type="inferred from homology"/>
<keyword evidence="5 8" id="KW-1133">Transmembrane helix</keyword>
<gene>
    <name evidence="11" type="ORF">DVH29_10885</name>
</gene>
<keyword evidence="3" id="KW-0813">Transport</keyword>
<comment type="similarity">
    <text evidence="2">Belongs to the ammonia transporter channel (TC 1.A.11.2) family.</text>
</comment>
<sequence length="448" mass="46623">MKPITPRTAGMAALALLLVAPAALGQEIQPSGAEAAADVPVVVKYILDSFIMVLGGILVMWMAAGFAMLEAGFVRSKNVSMQLLKNITMYSLACLAYYLIGYRIMYPGDGWSIDGILGAFGIAVLEPVGLAAADADLDYATTSSDFFFQVMFCATAASIVSGTVAERIRLFPFLIFVAVLTMFIYPIQASWKWGGGFLDANGFLDFAGSTVVHSVGGWAALAGALILGARRGKYGADGSVNAMPGSSMPLATLGMFILWMGWFGFNGASQLAIGSVGDIADVGRIMANTNSGAIGGALAAMLVTYAIYKRVDLTLVINGALAGLVSVTAEPLTPGLGAACLIGAVGGVIVVLAVPLLDRLRIDDVVGAIPVHLFAGIWGTIAVVFTNPDANIAVQVMAIMVVGIFVFGASSIVWFILKASIGLRPSEDNEALGLDKAEIGVEAYPEFH</sequence>
<dbReference type="Proteomes" id="UP000253759">
    <property type="component" value="Unassembled WGS sequence"/>
</dbReference>
<dbReference type="OrthoDB" id="9814202at2"/>
<feature type="transmembrane region" description="Helical" evidence="8">
    <location>
        <begin position="392"/>
        <end position="417"/>
    </location>
</feature>
<feature type="transmembrane region" description="Helical" evidence="8">
    <location>
        <begin position="146"/>
        <end position="164"/>
    </location>
</feature>
<name>A0A369W8X2_9HYPH</name>
<dbReference type="InterPro" id="IPR024041">
    <property type="entry name" value="NH4_transpt_AmtB-like_dom"/>
</dbReference>
<evidence type="ECO:0000259" key="10">
    <source>
        <dbReference type="Pfam" id="PF00909"/>
    </source>
</evidence>
<dbReference type="GO" id="GO:0016020">
    <property type="term" value="C:membrane"/>
    <property type="evidence" value="ECO:0007669"/>
    <property type="project" value="UniProtKB-SubCell"/>
</dbReference>
<feature type="domain" description="Ammonium transporter AmtB-like" evidence="10">
    <location>
        <begin position="51"/>
        <end position="444"/>
    </location>
</feature>
<evidence type="ECO:0000256" key="9">
    <source>
        <dbReference type="SAM" id="SignalP"/>
    </source>
</evidence>
<feature type="transmembrane region" description="Helical" evidence="8">
    <location>
        <begin position="369"/>
        <end position="386"/>
    </location>
</feature>
<feature type="transmembrane region" description="Helical" evidence="8">
    <location>
        <begin position="83"/>
        <end position="100"/>
    </location>
</feature>
<dbReference type="SUPFAM" id="SSF111352">
    <property type="entry name" value="Ammonium transporter"/>
    <property type="match status" value="1"/>
</dbReference>
<feature type="transmembrane region" description="Helical" evidence="8">
    <location>
        <begin position="171"/>
        <end position="191"/>
    </location>
</feature>
<evidence type="ECO:0000256" key="4">
    <source>
        <dbReference type="ARBA" id="ARBA00022692"/>
    </source>
</evidence>
<dbReference type="PANTHER" id="PTHR11730:SF62">
    <property type="entry name" value="AMMONIUM TRANSPORTER SLL1017-RELATED"/>
    <property type="match status" value="1"/>
</dbReference>
<dbReference type="PANTHER" id="PTHR11730">
    <property type="entry name" value="AMMONIUM TRANSPORTER"/>
    <property type="match status" value="1"/>
</dbReference>
<dbReference type="GO" id="GO:0097272">
    <property type="term" value="P:ammonium homeostasis"/>
    <property type="evidence" value="ECO:0007669"/>
    <property type="project" value="TreeGrafter"/>
</dbReference>
<keyword evidence="4 8" id="KW-0812">Transmembrane</keyword>
<keyword evidence="6 8" id="KW-0472">Membrane</keyword>
<dbReference type="NCBIfam" id="TIGR03644">
    <property type="entry name" value="marine_trans_1"/>
    <property type="match status" value="1"/>
</dbReference>
<feature type="transmembrane region" description="Helical" evidence="8">
    <location>
        <begin position="285"/>
        <end position="308"/>
    </location>
</feature>
<feature type="transmembrane region" description="Helical" evidence="8">
    <location>
        <begin position="211"/>
        <end position="229"/>
    </location>
</feature>
<dbReference type="InterPro" id="IPR018047">
    <property type="entry name" value="Ammonium_transpt_CS"/>
</dbReference>
<evidence type="ECO:0000313" key="11">
    <source>
        <dbReference type="EMBL" id="RDE08511.1"/>
    </source>
</evidence>
<reference evidence="12" key="1">
    <citation type="submission" date="2018-07" db="EMBL/GenBank/DDBJ databases">
        <authorList>
            <person name="Liu B.-T."/>
            <person name="Du Z."/>
        </authorList>
    </citation>
    <scope>NUCLEOTIDE SEQUENCE [LARGE SCALE GENOMIC DNA]</scope>
    <source>
        <strain evidence="12">XYN52</strain>
    </source>
</reference>
<accession>A0A369W8X2</accession>
<dbReference type="Pfam" id="PF00909">
    <property type="entry name" value="Ammonium_transp"/>
    <property type="match status" value="1"/>
</dbReference>
<keyword evidence="12" id="KW-1185">Reference proteome</keyword>
<evidence type="ECO:0000256" key="1">
    <source>
        <dbReference type="ARBA" id="ARBA00004141"/>
    </source>
</evidence>
<dbReference type="InterPro" id="IPR019879">
    <property type="entry name" value="Ammonium_transptr_marine"/>
</dbReference>
<dbReference type="InterPro" id="IPR029020">
    <property type="entry name" value="Ammonium/urea_transptr"/>
</dbReference>
<keyword evidence="9" id="KW-0732">Signal</keyword>
<keyword evidence="7" id="KW-0924">Ammonia transport</keyword>
<dbReference type="EMBL" id="QQNH01000015">
    <property type="protein sequence ID" value="RDE08511.1"/>
    <property type="molecule type" value="Genomic_DNA"/>
</dbReference>
<dbReference type="PROSITE" id="PS01219">
    <property type="entry name" value="AMMONIUM_TRANSP"/>
    <property type="match status" value="1"/>
</dbReference>
<dbReference type="AlphaFoldDB" id="A0A369W8X2"/>
<evidence type="ECO:0000313" key="12">
    <source>
        <dbReference type="Proteomes" id="UP000253759"/>
    </source>
</evidence>
<dbReference type="GO" id="GO:0008519">
    <property type="term" value="F:ammonium channel activity"/>
    <property type="evidence" value="ECO:0007669"/>
    <property type="project" value="InterPro"/>
</dbReference>
<dbReference type="Gene3D" id="1.10.3430.10">
    <property type="entry name" value="Ammonium transporter AmtB like domains"/>
    <property type="match status" value="1"/>
</dbReference>